<evidence type="ECO:0000313" key="9">
    <source>
        <dbReference type="Proteomes" id="UP000328122"/>
    </source>
</evidence>
<accession>A0A8S8E1V7</accession>
<evidence type="ECO:0000256" key="5">
    <source>
        <dbReference type="ARBA" id="ARBA00023239"/>
    </source>
</evidence>
<keyword evidence="5 7" id="KW-0456">Lyase</keyword>
<evidence type="ECO:0000256" key="2">
    <source>
        <dbReference type="ARBA" id="ARBA00022692"/>
    </source>
</evidence>
<comment type="function">
    <text evidence="7">Functions as a peptidoglycan terminase that cleaves nascent peptidoglycan strands endolytically to terminate their elongation.</text>
</comment>
<dbReference type="AlphaFoldDB" id="A0A8S8E1V7"/>
<dbReference type="PANTHER" id="PTHR30518:SF2">
    <property type="entry name" value="ENDOLYTIC MUREIN TRANSGLYCOSYLASE"/>
    <property type="match status" value="1"/>
</dbReference>
<keyword evidence="4 7" id="KW-0472">Membrane</keyword>
<dbReference type="Gene3D" id="3.30.160.60">
    <property type="entry name" value="Classic Zinc Finger"/>
    <property type="match status" value="1"/>
</dbReference>
<evidence type="ECO:0000256" key="1">
    <source>
        <dbReference type="ARBA" id="ARBA00022475"/>
    </source>
</evidence>
<feature type="site" description="Important for catalytic activity" evidence="7">
    <location>
        <position position="218"/>
    </location>
</feature>
<dbReference type="NCBIfam" id="TIGR00247">
    <property type="entry name" value="endolytic transglycosylase MltG"/>
    <property type="match status" value="1"/>
</dbReference>
<evidence type="ECO:0000256" key="4">
    <source>
        <dbReference type="ARBA" id="ARBA00023136"/>
    </source>
</evidence>
<gene>
    <name evidence="7 8" type="primary">mltG</name>
    <name evidence="8" type="ORF">CO830_06460</name>
</gene>
<comment type="caution">
    <text evidence="8">The sequence shown here is derived from an EMBL/GenBank/DDBJ whole genome shotgun (WGS) entry which is preliminary data.</text>
</comment>
<organism evidence="8 9">
    <name type="scientific">Campylobacter coli</name>
    <dbReference type="NCBI Taxonomy" id="195"/>
    <lineage>
        <taxon>Bacteria</taxon>
        <taxon>Pseudomonadati</taxon>
        <taxon>Campylobacterota</taxon>
        <taxon>Epsilonproteobacteria</taxon>
        <taxon>Campylobacterales</taxon>
        <taxon>Campylobacteraceae</taxon>
        <taxon>Campylobacter</taxon>
    </lineage>
</organism>
<dbReference type="InterPro" id="IPR003770">
    <property type="entry name" value="MLTG-like"/>
</dbReference>
<proteinExistence type="inferred from homology"/>
<dbReference type="GO" id="GO:0071555">
    <property type="term" value="P:cell wall organization"/>
    <property type="evidence" value="ECO:0007669"/>
    <property type="project" value="UniProtKB-KW"/>
</dbReference>
<dbReference type="HAMAP" id="MF_02065">
    <property type="entry name" value="MltG"/>
    <property type="match status" value="1"/>
</dbReference>
<evidence type="ECO:0000313" key="8">
    <source>
        <dbReference type="EMBL" id="EGI5162181.1"/>
    </source>
</evidence>
<dbReference type="PANTHER" id="PTHR30518">
    <property type="entry name" value="ENDOLYTIC MUREIN TRANSGLYCOSYLASE"/>
    <property type="match status" value="1"/>
</dbReference>
<evidence type="ECO:0000256" key="7">
    <source>
        <dbReference type="HAMAP-Rule" id="MF_02065"/>
    </source>
</evidence>
<name>A0A8S8E1V7_CAMCO</name>
<keyword evidence="2 7" id="KW-0812">Transmembrane</keyword>
<evidence type="ECO:0000256" key="3">
    <source>
        <dbReference type="ARBA" id="ARBA00022989"/>
    </source>
</evidence>
<keyword evidence="1 7" id="KW-1003">Cell membrane</keyword>
<dbReference type="Pfam" id="PF02618">
    <property type="entry name" value="YceG"/>
    <property type="match status" value="1"/>
</dbReference>
<dbReference type="GO" id="GO:0008932">
    <property type="term" value="F:lytic endotransglycosylase activity"/>
    <property type="evidence" value="ECO:0007669"/>
    <property type="project" value="UniProtKB-UniRule"/>
</dbReference>
<comment type="catalytic activity">
    <reaction evidence="7">
        <text>a peptidoglycan chain = a peptidoglycan chain with N-acetyl-1,6-anhydromuramyl-[peptide] at the reducing end + a peptidoglycan chain with N-acetylglucosamine at the non-reducing end.</text>
        <dbReference type="EC" id="4.2.2.29"/>
    </reaction>
</comment>
<keyword evidence="6 7" id="KW-0961">Cell wall biogenesis/degradation</keyword>
<dbReference type="GO" id="GO:0005886">
    <property type="term" value="C:plasma membrane"/>
    <property type="evidence" value="ECO:0007669"/>
    <property type="project" value="UniProtKB-SubCell"/>
</dbReference>
<reference evidence="8 9" key="1">
    <citation type="submission" date="2019-12" db="EMBL/GenBank/DDBJ databases">
        <authorList>
            <consortium name="PulseNet: The National Subtyping Network for Foodborne Disease Surveillance"/>
            <person name="Tarr C.L."/>
            <person name="Trees E."/>
            <person name="Katz L.S."/>
            <person name="Carleton-Romer H.A."/>
            <person name="Stroika S."/>
            <person name="Kucerova Z."/>
            <person name="Roache K.F."/>
            <person name="Sabol A.L."/>
            <person name="Besser J."/>
            <person name="Gerner-Smidt P."/>
        </authorList>
    </citation>
    <scope>NUCLEOTIDE SEQUENCE [LARGE SCALE GENOMIC DNA]</scope>
    <source>
        <strain evidence="8 9">PNUSAC002792</strain>
    </source>
</reference>
<comment type="subcellular location">
    <subcellularLocation>
        <location evidence="7">Cell membrane</location>
        <topology evidence="7">Single-pass membrane protein</topology>
    </subcellularLocation>
</comment>
<dbReference type="EC" id="4.2.2.29" evidence="7"/>
<dbReference type="Proteomes" id="UP000328122">
    <property type="component" value="Unassembled WGS sequence"/>
</dbReference>
<protein>
    <recommendedName>
        <fullName evidence="7">Endolytic murein transglycosylase</fullName>
        <ecNumber evidence="7">4.2.2.29</ecNumber>
    </recommendedName>
    <alternativeName>
        <fullName evidence="7">Peptidoglycan lytic transglycosylase</fullName>
    </alternativeName>
    <alternativeName>
        <fullName evidence="7">Peptidoglycan polymerization terminase</fullName>
    </alternativeName>
</protein>
<dbReference type="GO" id="GO:0009252">
    <property type="term" value="P:peptidoglycan biosynthetic process"/>
    <property type="evidence" value="ECO:0007669"/>
    <property type="project" value="UniProtKB-UniRule"/>
</dbReference>
<evidence type="ECO:0000256" key="6">
    <source>
        <dbReference type="ARBA" id="ARBA00023316"/>
    </source>
</evidence>
<sequence length="334" mass="38309">MRIPFLRTKNTTEINTIKTSNAYTIFFFIRNFFLIFILGIFYYLTQPLKSNSVVFLPQGSIAQIITHLKQNKYEMSTIDKYILFFLGHPQSGWINIGTKELNRIEFLHKLTIAKAALETLTLIPGETSVIFLEQAAKQLELDKNTLLAEFEKQATYKEGVFLPETYKIPKGITEALLVQVLLKHAENSNRKTSEKIFGEYNAKKWHQYIITASVIQKEAANESEMPIVASVIYNRIKKGMKLQMDGTLNYGFYSHTKITPQRIREDNSSYNTYKFEGLPKEAVCNVSLSAIRAAIFPAKTDYLYFVRDKTTGAHIFSTNLNDHNKAIQSQKTNN</sequence>
<keyword evidence="3 7" id="KW-1133">Transmembrane helix</keyword>
<comment type="similarity">
    <text evidence="7">Belongs to the transglycosylase MltG family.</text>
</comment>
<dbReference type="EMBL" id="AACDUM020000006">
    <property type="protein sequence ID" value="EGI5162181.1"/>
    <property type="molecule type" value="Genomic_DNA"/>
</dbReference>
<feature type="transmembrane region" description="Helical" evidence="7">
    <location>
        <begin position="21"/>
        <end position="44"/>
    </location>
</feature>